<dbReference type="PROSITE" id="PS50878">
    <property type="entry name" value="RT_POL"/>
    <property type="match status" value="1"/>
</dbReference>
<dbReference type="AlphaFoldDB" id="A0A7M5UK30"/>
<dbReference type="Proteomes" id="UP000594262">
    <property type="component" value="Unplaced"/>
</dbReference>
<dbReference type="InterPro" id="IPR043502">
    <property type="entry name" value="DNA/RNA_pol_sf"/>
</dbReference>
<evidence type="ECO:0000313" key="3">
    <source>
        <dbReference type="Proteomes" id="UP000594262"/>
    </source>
</evidence>
<dbReference type="EnsemblMetazoa" id="CLYHEMT011291.1">
    <property type="protein sequence ID" value="CLYHEMP011291.1"/>
    <property type="gene ID" value="CLYHEMG011291"/>
</dbReference>
<reference evidence="2" key="1">
    <citation type="submission" date="2021-01" db="UniProtKB">
        <authorList>
            <consortium name="EnsemblMetazoa"/>
        </authorList>
    </citation>
    <scope>IDENTIFICATION</scope>
</reference>
<dbReference type="EnsemblMetazoa" id="CLYHEMT011291.2">
    <property type="protein sequence ID" value="CLYHEMP011291.2"/>
    <property type="gene ID" value="CLYHEMG011291"/>
</dbReference>
<feature type="domain" description="Reverse transcriptase" evidence="1">
    <location>
        <begin position="1"/>
        <end position="196"/>
    </location>
</feature>
<dbReference type="InterPro" id="IPR043128">
    <property type="entry name" value="Rev_trsase/Diguanyl_cyclase"/>
</dbReference>
<proteinExistence type="predicted"/>
<dbReference type="InterPro" id="IPR000477">
    <property type="entry name" value="RT_dom"/>
</dbReference>
<evidence type="ECO:0000259" key="1">
    <source>
        <dbReference type="PROSITE" id="PS50878"/>
    </source>
</evidence>
<dbReference type="PANTHER" id="PTHR33050:SF7">
    <property type="entry name" value="RIBONUCLEASE H"/>
    <property type="match status" value="1"/>
</dbReference>
<dbReference type="Gene3D" id="3.30.70.270">
    <property type="match status" value="1"/>
</dbReference>
<dbReference type="OrthoDB" id="6153629at2759"/>
<sequence length="332" mass="38561">TKAIIDLIDNDCISEIREPAYCCNPLTVAEKNGKLRLVLDCRGINELLIERKFKYEGISTVSQIMEPEFYFATFDLKSGYHHISIAPEDQKFLGFSWVFPNGVQRYFKFKVLPFGLASACYVFTKLMRPLIKRWRGLGIRSVVYLDDGILGDKNKDCLEKSISIVKNDLDQAGLTINEEKSHLNPSKSCAWLGFIISSETFKFFVPEKKISALKKLLSSFILRQRGSAREISRVAGMIISMKPAIGSISQILTRHLFFFINEKPTWDRQHDLNNEVCEELLFWFNNLDFYNGHKIRTNNSITKVVFFRCQRKGQFHYRKTRQYRGKGQFQLF</sequence>
<organism evidence="2 3">
    <name type="scientific">Clytia hemisphaerica</name>
    <dbReference type="NCBI Taxonomy" id="252671"/>
    <lineage>
        <taxon>Eukaryota</taxon>
        <taxon>Metazoa</taxon>
        <taxon>Cnidaria</taxon>
        <taxon>Hydrozoa</taxon>
        <taxon>Hydroidolina</taxon>
        <taxon>Leptothecata</taxon>
        <taxon>Obeliida</taxon>
        <taxon>Clytiidae</taxon>
        <taxon>Clytia</taxon>
    </lineage>
</organism>
<dbReference type="CDD" id="cd03714">
    <property type="entry name" value="RT_DIRS1"/>
    <property type="match status" value="1"/>
</dbReference>
<name>A0A7M5UK30_9CNID</name>
<dbReference type="SUPFAM" id="SSF56672">
    <property type="entry name" value="DNA/RNA polymerases"/>
    <property type="match status" value="1"/>
</dbReference>
<keyword evidence="3" id="KW-1185">Reference proteome</keyword>
<accession>A0A7M5UK30</accession>
<dbReference type="Gene3D" id="3.10.10.10">
    <property type="entry name" value="HIV Type 1 Reverse Transcriptase, subunit A, domain 1"/>
    <property type="match status" value="1"/>
</dbReference>
<dbReference type="Pfam" id="PF00078">
    <property type="entry name" value="RVT_1"/>
    <property type="match status" value="1"/>
</dbReference>
<protein>
    <recommendedName>
        <fullName evidence="1">Reverse transcriptase domain-containing protein</fullName>
    </recommendedName>
</protein>
<evidence type="ECO:0000313" key="2">
    <source>
        <dbReference type="EnsemblMetazoa" id="CLYHEMP011291.1"/>
    </source>
</evidence>
<dbReference type="InterPro" id="IPR052055">
    <property type="entry name" value="Hepadnavirus_pol/RT"/>
</dbReference>
<dbReference type="PANTHER" id="PTHR33050">
    <property type="entry name" value="REVERSE TRANSCRIPTASE DOMAIN-CONTAINING PROTEIN"/>
    <property type="match status" value="1"/>
</dbReference>